<feature type="chain" id="PRO_5045274664" evidence="1">
    <location>
        <begin position="24"/>
        <end position="175"/>
    </location>
</feature>
<feature type="signal peptide" evidence="1">
    <location>
        <begin position="1"/>
        <end position="23"/>
    </location>
</feature>
<sequence length="175" mass="19660">MKRLTTYLLIVTAVLLSCTSCRKLGTFTLDYSTDIVIPSQTGISVPFTVYSPDVETNSTSKFESEGTSTKYVNTIQLSQLKLSIINPSSANFDFIDEIQIFISAPGQNETLIAEKLNIPETQLTSFLCDVKDVNLKDFISQDYYELRVRTVTDQVFSQEITIRADQLYTVEANIL</sequence>
<protein>
    <submittedName>
        <fullName evidence="2">Uncharacterized protein</fullName>
    </submittedName>
</protein>
<evidence type="ECO:0000313" key="3">
    <source>
        <dbReference type="Proteomes" id="UP001501126"/>
    </source>
</evidence>
<comment type="caution">
    <text evidence="2">The sequence shown here is derived from an EMBL/GenBank/DDBJ whole genome shotgun (WGS) entry which is preliminary data.</text>
</comment>
<dbReference type="Proteomes" id="UP001501126">
    <property type="component" value="Unassembled WGS sequence"/>
</dbReference>
<dbReference type="RefSeq" id="WP_343787541.1">
    <property type="nucleotide sequence ID" value="NZ_BAAAFH010000011.1"/>
</dbReference>
<gene>
    <name evidence="2" type="ORF">GCM10009118_21480</name>
</gene>
<accession>A0ABP3Y6A7</accession>
<name>A0ABP3Y6A7_9FLAO</name>
<dbReference type="EMBL" id="BAAAFH010000011">
    <property type="protein sequence ID" value="GAA0875739.1"/>
    <property type="molecule type" value="Genomic_DNA"/>
</dbReference>
<keyword evidence="3" id="KW-1185">Reference proteome</keyword>
<evidence type="ECO:0000313" key="2">
    <source>
        <dbReference type="EMBL" id="GAA0875739.1"/>
    </source>
</evidence>
<reference evidence="3" key="1">
    <citation type="journal article" date="2019" name="Int. J. Syst. Evol. Microbiol.">
        <title>The Global Catalogue of Microorganisms (GCM) 10K type strain sequencing project: providing services to taxonomists for standard genome sequencing and annotation.</title>
        <authorList>
            <consortium name="The Broad Institute Genomics Platform"/>
            <consortium name="The Broad Institute Genome Sequencing Center for Infectious Disease"/>
            <person name="Wu L."/>
            <person name="Ma J."/>
        </authorList>
    </citation>
    <scope>NUCLEOTIDE SEQUENCE [LARGE SCALE GENOMIC DNA]</scope>
    <source>
        <strain evidence="3">JCM 16083</strain>
    </source>
</reference>
<organism evidence="2 3">
    <name type="scientific">Wandonia haliotis</name>
    <dbReference type="NCBI Taxonomy" id="574963"/>
    <lineage>
        <taxon>Bacteria</taxon>
        <taxon>Pseudomonadati</taxon>
        <taxon>Bacteroidota</taxon>
        <taxon>Flavobacteriia</taxon>
        <taxon>Flavobacteriales</taxon>
        <taxon>Crocinitomicaceae</taxon>
        <taxon>Wandonia</taxon>
    </lineage>
</organism>
<evidence type="ECO:0000256" key="1">
    <source>
        <dbReference type="SAM" id="SignalP"/>
    </source>
</evidence>
<proteinExistence type="predicted"/>
<dbReference type="PROSITE" id="PS51257">
    <property type="entry name" value="PROKAR_LIPOPROTEIN"/>
    <property type="match status" value="1"/>
</dbReference>
<keyword evidence="1" id="KW-0732">Signal</keyword>